<accession>Q54T53</accession>
<proteinExistence type="predicted"/>
<dbReference type="InParanoid" id="Q54T53"/>
<evidence type="ECO:0000313" key="2">
    <source>
        <dbReference type="Proteomes" id="UP000002195"/>
    </source>
</evidence>
<organism evidence="1 2">
    <name type="scientific">Dictyostelium discoideum</name>
    <name type="common">Social amoeba</name>
    <dbReference type="NCBI Taxonomy" id="44689"/>
    <lineage>
        <taxon>Eukaryota</taxon>
        <taxon>Amoebozoa</taxon>
        <taxon>Evosea</taxon>
        <taxon>Eumycetozoa</taxon>
        <taxon>Dictyostelia</taxon>
        <taxon>Dictyosteliales</taxon>
        <taxon>Dictyosteliaceae</taxon>
        <taxon>Dictyostelium</taxon>
    </lineage>
</organism>
<dbReference type="RefSeq" id="XP_640398.1">
    <property type="nucleotide sequence ID" value="XM_635306.1"/>
</dbReference>
<dbReference type="AlphaFoldDB" id="Q54T53"/>
<dbReference type="Proteomes" id="UP000002195">
    <property type="component" value="Unassembled WGS sequence"/>
</dbReference>
<comment type="caution">
    <text evidence="1">The sequence shown here is derived from an EMBL/GenBank/DDBJ whole genome shotgun (WGS) entry which is preliminary data.</text>
</comment>
<gene>
    <name evidence="1" type="ORF">DDB_G0281997</name>
</gene>
<dbReference type="HOGENOM" id="CLU_2817801_0_0_1"/>
<keyword evidence="2" id="KW-1185">Reference proteome</keyword>
<dbReference type="KEGG" id="ddi:DDB_G0281997"/>
<dbReference type="dictyBase" id="DDB_G0281997"/>
<name>Q54T53_DICDI</name>
<dbReference type="GeneID" id="8623353"/>
<dbReference type="EMBL" id="AAFI02000044">
    <property type="protein sequence ID" value="EAL66420.1"/>
    <property type="molecule type" value="Genomic_DNA"/>
</dbReference>
<dbReference type="VEuPathDB" id="AmoebaDB:DDB_G0281997"/>
<protein>
    <submittedName>
        <fullName evidence="1">Uncharacterized protein</fullName>
    </submittedName>
</protein>
<reference evidence="1 2" key="1">
    <citation type="journal article" date="2005" name="Nature">
        <title>The genome of the social amoeba Dictyostelium discoideum.</title>
        <authorList>
            <consortium name="The Dictyostelium discoideum Sequencing Consortium"/>
            <person name="Eichinger L."/>
            <person name="Pachebat J.A."/>
            <person name="Glockner G."/>
            <person name="Rajandream M.A."/>
            <person name="Sucgang R."/>
            <person name="Berriman M."/>
            <person name="Song J."/>
            <person name="Olsen R."/>
            <person name="Szafranski K."/>
            <person name="Xu Q."/>
            <person name="Tunggal B."/>
            <person name="Kummerfeld S."/>
            <person name="Madera M."/>
            <person name="Konfortov B.A."/>
            <person name="Rivero F."/>
            <person name="Bankier A.T."/>
            <person name="Lehmann R."/>
            <person name="Hamlin N."/>
            <person name="Davies R."/>
            <person name="Gaudet P."/>
            <person name="Fey P."/>
            <person name="Pilcher K."/>
            <person name="Chen G."/>
            <person name="Saunders D."/>
            <person name="Sodergren E."/>
            <person name="Davis P."/>
            <person name="Kerhornou A."/>
            <person name="Nie X."/>
            <person name="Hall N."/>
            <person name="Anjard C."/>
            <person name="Hemphill L."/>
            <person name="Bason N."/>
            <person name="Farbrother P."/>
            <person name="Desany B."/>
            <person name="Just E."/>
            <person name="Morio T."/>
            <person name="Rost R."/>
            <person name="Churcher C."/>
            <person name="Cooper J."/>
            <person name="Haydock S."/>
            <person name="van Driessche N."/>
            <person name="Cronin A."/>
            <person name="Goodhead I."/>
            <person name="Muzny D."/>
            <person name="Mourier T."/>
            <person name="Pain A."/>
            <person name="Lu M."/>
            <person name="Harper D."/>
            <person name="Lindsay R."/>
            <person name="Hauser H."/>
            <person name="James K."/>
            <person name="Quiles M."/>
            <person name="Madan Babu M."/>
            <person name="Saito T."/>
            <person name="Buchrieser C."/>
            <person name="Wardroper A."/>
            <person name="Felder M."/>
            <person name="Thangavelu M."/>
            <person name="Johnson D."/>
            <person name="Knights A."/>
            <person name="Loulseged H."/>
            <person name="Mungall K."/>
            <person name="Oliver K."/>
            <person name="Price C."/>
            <person name="Quail M.A."/>
            <person name="Urushihara H."/>
            <person name="Hernandez J."/>
            <person name="Rabbinowitsch E."/>
            <person name="Steffen D."/>
            <person name="Sanders M."/>
            <person name="Ma J."/>
            <person name="Kohara Y."/>
            <person name="Sharp S."/>
            <person name="Simmonds M."/>
            <person name="Spiegler S."/>
            <person name="Tivey A."/>
            <person name="Sugano S."/>
            <person name="White B."/>
            <person name="Walker D."/>
            <person name="Woodward J."/>
            <person name="Winckler T."/>
            <person name="Tanaka Y."/>
            <person name="Shaulsky G."/>
            <person name="Schleicher M."/>
            <person name="Weinstock G."/>
            <person name="Rosenthal A."/>
            <person name="Cox E.C."/>
            <person name="Chisholm R.L."/>
            <person name="Gibbs R."/>
            <person name="Loomis W.F."/>
            <person name="Platzer M."/>
            <person name="Kay R.R."/>
            <person name="Williams J."/>
            <person name="Dear P.H."/>
            <person name="Noegel A.A."/>
            <person name="Barrell B."/>
            <person name="Kuspa A."/>
        </authorList>
    </citation>
    <scope>NUCLEOTIDE SEQUENCE [LARGE SCALE GENOMIC DNA]</scope>
    <source>
        <strain evidence="1 2">AX4</strain>
    </source>
</reference>
<dbReference type="PaxDb" id="44689-DDB0205078"/>
<sequence length="67" mass="7188">MSILKSLMSMTGNSKSINFSTTVYDGLSTSLAQTSNCVAFTWDPALPGAPIIVDKNGNIVALYKKKF</sequence>
<evidence type="ECO:0000313" key="1">
    <source>
        <dbReference type="EMBL" id="EAL66420.1"/>
    </source>
</evidence>